<gene>
    <name evidence="1" type="ORF">SAMN05421773_110134</name>
</gene>
<evidence type="ECO:0000313" key="2">
    <source>
        <dbReference type="Proteomes" id="UP000199207"/>
    </source>
</evidence>
<sequence>MVTVPELVAVEGRRLGLDERMVAEVYDALTCEEGPGRPWPDDDVVQVMESLIVPDWASPDTIAAIVRGVVAADRKELG</sequence>
<dbReference type="RefSeq" id="WP_139238368.1">
    <property type="nucleotide sequence ID" value="NZ_FOLM01000010.1"/>
</dbReference>
<keyword evidence="2" id="KW-1185">Reference proteome</keyword>
<name>A0A1I1PXT8_9ACTN</name>
<proteinExistence type="predicted"/>
<dbReference type="Proteomes" id="UP000199207">
    <property type="component" value="Unassembled WGS sequence"/>
</dbReference>
<organism evidence="1 2">
    <name type="scientific">Streptomyces aidingensis</name>
    <dbReference type="NCBI Taxonomy" id="910347"/>
    <lineage>
        <taxon>Bacteria</taxon>
        <taxon>Bacillati</taxon>
        <taxon>Actinomycetota</taxon>
        <taxon>Actinomycetes</taxon>
        <taxon>Kitasatosporales</taxon>
        <taxon>Streptomycetaceae</taxon>
        <taxon>Streptomyces</taxon>
    </lineage>
</organism>
<dbReference type="AlphaFoldDB" id="A0A1I1PXT8"/>
<protein>
    <submittedName>
        <fullName evidence="1">Uncharacterized protein</fullName>
    </submittedName>
</protein>
<dbReference type="STRING" id="910347.SAMN05421773_110134"/>
<reference evidence="1 2" key="1">
    <citation type="submission" date="2016-10" db="EMBL/GenBank/DDBJ databases">
        <authorList>
            <person name="de Groot N.N."/>
        </authorList>
    </citation>
    <scope>NUCLEOTIDE SEQUENCE [LARGE SCALE GENOMIC DNA]</scope>
    <source>
        <strain evidence="1 2">CGMCC 4.5739</strain>
    </source>
</reference>
<dbReference type="EMBL" id="FOLM01000010">
    <property type="protein sequence ID" value="SFD14659.1"/>
    <property type="molecule type" value="Genomic_DNA"/>
</dbReference>
<accession>A0A1I1PXT8</accession>
<evidence type="ECO:0000313" key="1">
    <source>
        <dbReference type="EMBL" id="SFD14659.1"/>
    </source>
</evidence>